<dbReference type="OrthoDB" id="3783332at2759"/>
<organism evidence="1 2">
    <name type="scientific">Lophiotrema nucula</name>
    <dbReference type="NCBI Taxonomy" id="690887"/>
    <lineage>
        <taxon>Eukaryota</taxon>
        <taxon>Fungi</taxon>
        <taxon>Dikarya</taxon>
        <taxon>Ascomycota</taxon>
        <taxon>Pezizomycotina</taxon>
        <taxon>Dothideomycetes</taxon>
        <taxon>Pleosporomycetidae</taxon>
        <taxon>Pleosporales</taxon>
        <taxon>Lophiotremataceae</taxon>
        <taxon>Lophiotrema</taxon>
    </lineage>
</organism>
<accession>A0A6A5Z5Y8</accession>
<dbReference type="AlphaFoldDB" id="A0A6A5Z5Y8"/>
<evidence type="ECO:0000313" key="2">
    <source>
        <dbReference type="Proteomes" id="UP000799770"/>
    </source>
</evidence>
<name>A0A6A5Z5Y8_9PLEO</name>
<dbReference type="EMBL" id="ML977324">
    <property type="protein sequence ID" value="KAF2114755.1"/>
    <property type="molecule type" value="Genomic_DNA"/>
</dbReference>
<proteinExistence type="predicted"/>
<evidence type="ECO:0000313" key="1">
    <source>
        <dbReference type="EMBL" id="KAF2114755.1"/>
    </source>
</evidence>
<sequence length="483" mass="55436">MNPADDFVPCPLSQLPDELLLEVFHHLRPVRGFLASDTDEKRRQEENGRRIASLHALTLTARGLRDLVQPILYQAFVHPEHYTEKCRRFLRTILSKPELAEYVHYIEDQDLCHALGSRGDVEPPGRGPDLTGLYDDFPPSHITAQTKQAILRAGKPSLQLDSWLQRIERNLDAYQIKDIRQWELTVLRAICPNVRDVAFIDIDKARLETELLREPRLQRLWIKLDEGRLYWKYPCLAHNIFTQCLAVSEQLWISRVFAAEMNRSRWARLPLCGSAHPHEVQLTELVLDQCEVEPDCLGKIIMSCVSLKRFTCRWGIPLRNTLSLEERKPAQPIDLPGLNTSLSRHTSTLEYLILDTLDSGWQIPMEQDVPPIGSLHNYTSLTHLEVAGLVLWGDVEDKEEEDTSVPGTNIPVSQVLPRNLEELVLWTEWDTDVEDRLLELARHATQTVPQLKTIDCSWRPATEMAIVLEEEFATIGITLQLQS</sequence>
<gene>
    <name evidence="1" type="ORF">BDV96DRAFT_599946</name>
</gene>
<dbReference type="Proteomes" id="UP000799770">
    <property type="component" value="Unassembled WGS sequence"/>
</dbReference>
<keyword evidence="2" id="KW-1185">Reference proteome</keyword>
<reference evidence="1" key="1">
    <citation type="journal article" date="2020" name="Stud. Mycol.">
        <title>101 Dothideomycetes genomes: a test case for predicting lifestyles and emergence of pathogens.</title>
        <authorList>
            <person name="Haridas S."/>
            <person name="Albert R."/>
            <person name="Binder M."/>
            <person name="Bloem J."/>
            <person name="Labutti K."/>
            <person name="Salamov A."/>
            <person name="Andreopoulos B."/>
            <person name="Baker S."/>
            <person name="Barry K."/>
            <person name="Bills G."/>
            <person name="Bluhm B."/>
            <person name="Cannon C."/>
            <person name="Castanera R."/>
            <person name="Culley D."/>
            <person name="Daum C."/>
            <person name="Ezra D."/>
            <person name="Gonzalez J."/>
            <person name="Henrissat B."/>
            <person name="Kuo A."/>
            <person name="Liang C."/>
            <person name="Lipzen A."/>
            <person name="Lutzoni F."/>
            <person name="Magnuson J."/>
            <person name="Mondo S."/>
            <person name="Nolan M."/>
            <person name="Ohm R."/>
            <person name="Pangilinan J."/>
            <person name="Park H.-J."/>
            <person name="Ramirez L."/>
            <person name="Alfaro M."/>
            <person name="Sun H."/>
            <person name="Tritt A."/>
            <person name="Yoshinaga Y."/>
            <person name="Zwiers L.-H."/>
            <person name="Turgeon B."/>
            <person name="Goodwin S."/>
            <person name="Spatafora J."/>
            <person name="Crous P."/>
            <person name="Grigoriev I."/>
        </authorList>
    </citation>
    <scope>NUCLEOTIDE SEQUENCE</scope>
    <source>
        <strain evidence="1">CBS 627.86</strain>
    </source>
</reference>
<evidence type="ECO:0008006" key="3">
    <source>
        <dbReference type="Google" id="ProtNLM"/>
    </source>
</evidence>
<protein>
    <recommendedName>
        <fullName evidence="3">F-box domain-containing protein</fullName>
    </recommendedName>
</protein>